<reference evidence="2 3" key="1">
    <citation type="submission" date="2018-01" db="EMBL/GenBank/DDBJ databases">
        <title>Whole genome analyses suggest that Burkholderia sensu lato contains two further novel genera in the rhizoxinica-symbiotica group Mycetohabitans gen. nov., and Trinickia gen. nov.: implications for the evolution of diazotrophy and nodulation in the Burkholderiaceae.</title>
        <authorList>
            <person name="Estrada-de los Santos P."/>
            <person name="Palmer M."/>
            <person name="Chavez-Ramirez B."/>
            <person name="Beukes C."/>
            <person name="Steenkamp E.T."/>
            <person name="Hirsch A.M."/>
            <person name="Manyaka P."/>
            <person name="Maluk M."/>
            <person name="Lafos M."/>
            <person name="Crook M."/>
            <person name="Gross E."/>
            <person name="Simon M.F."/>
            <person name="Bueno dos Reis Junior F."/>
            <person name="Poole P.S."/>
            <person name="Venter S.N."/>
            <person name="James E.K."/>
        </authorList>
    </citation>
    <scope>NUCLEOTIDE SEQUENCE [LARGE SCALE GENOMIC DNA]</scope>
    <source>
        <strain evidence="2 3">JPY 581</strain>
    </source>
</reference>
<dbReference type="InterPro" id="IPR007421">
    <property type="entry name" value="Schlafen_AlbA_2_dom"/>
</dbReference>
<organism evidence="2 3">
    <name type="scientific">Trinickia symbiotica</name>
    <dbReference type="NCBI Taxonomy" id="863227"/>
    <lineage>
        <taxon>Bacteria</taxon>
        <taxon>Pseudomonadati</taxon>
        <taxon>Pseudomonadota</taxon>
        <taxon>Betaproteobacteria</taxon>
        <taxon>Burkholderiales</taxon>
        <taxon>Burkholderiaceae</taxon>
        <taxon>Trinickia</taxon>
    </lineage>
</organism>
<comment type="caution">
    <text evidence="2">The sequence shown here is derived from an EMBL/GenBank/DDBJ whole genome shotgun (WGS) entry which is preliminary data.</text>
</comment>
<keyword evidence="2" id="KW-0547">Nucleotide-binding</keyword>
<dbReference type="Pfam" id="PF04326">
    <property type="entry name" value="SLFN_AlbA_2"/>
    <property type="match status" value="1"/>
</dbReference>
<dbReference type="InterPro" id="IPR027417">
    <property type="entry name" value="P-loop_NTPase"/>
</dbReference>
<gene>
    <name evidence="2" type="ORF">C0Z20_04725</name>
</gene>
<evidence type="ECO:0000313" key="3">
    <source>
        <dbReference type="Proteomes" id="UP000235777"/>
    </source>
</evidence>
<sequence length="854" mass="95823">MATFEIEEVRRRIGDFLDRGKNDDELISLLHQGIHFCAIECELVDYKESAFGDAIALAKGIKHIVALHNTYGGYLILGVAEIAADQLFELKGFDSSRFDLKQIKDKIFSYTGSHINISVHNFDADGRSGLSLYVPKRAAGVKPVAFGKNGPTIEKKTPAFESGDVVFRSGDNTRIARGDEFEFLYGPRQNPYVDSKRLFNMFSEVANPLPHNLPDRNFICPKFVGRTDVLRRLWTWLSDQFSYAKVLAGEGGLGKTSIAYEFCEKICRVAPTNIERVIWVTAKKQQFSGDKNDFIGVPETHYTNYKELLIVLCRECAIREEEVDGSDESLLQSFLREAIAIVPTLFVVDDVDSLSLNDQKRVMELAWQFGSQGSRFLLTTRRNLSFSTDLTIELEGLAGQEFLDYVLTLRERYKGPELKESDIRSLRETTKGSPLFTESLYRLVRRGVHFYSAIKEWKGKSGNEARAAALKREIEALPEEARRVLFAASIFRNCSRTELEEATGYTGETISDALDELSSLFLVHAPLISEEPRFEVSSATQSVIQTIKTSLVPDHAKFEAHVRSLRRHDAEIKTQKNNQIVAAAINEALAFLRVSDVPSALKTVAAAQRKTRYHADLYVLQARCLISAIPKRASEARVAARKAYHGNNRKPLLFGVWYDAEMSLKHWVGAADVCDLALTNSIEPSADWRLKRAAANFQLGDQQQTARSPELALRSFSRAADDISMAMTIALQSTDRQNPSSAEILHATHDAMFSTIESNGGEDAMPALLDELLLAIKRGDRRWRVFDRLARTWSTLYKSQGGRQGRDIELRNLLHDRSSHVRRVFEELVTSGNGGGPFGKLYAPIKESLEEAAI</sequence>
<dbReference type="RefSeq" id="WP_018438688.1">
    <property type="nucleotide sequence ID" value="NZ_KB890164.1"/>
</dbReference>
<proteinExistence type="predicted"/>
<dbReference type="Proteomes" id="UP000235777">
    <property type="component" value="Unassembled WGS sequence"/>
</dbReference>
<feature type="domain" description="Schlafen AlbA-2" evidence="1">
    <location>
        <begin position="44"/>
        <end position="174"/>
    </location>
</feature>
<dbReference type="STRING" id="863227.GCA_000373005_00191"/>
<evidence type="ECO:0000259" key="1">
    <source>
        <dbReference type="Pfam" id="PF04326"/>
    </source>
</evidence>
<dbReference type="GO" id="GO:0043531">
    <property type="term" value="F:ADP binding"/>
    <property type="evidence" value="ECO:0007669"/>
    <property type="project" value="InterPro"/>
</dbReference>
<dbReference type="EMBL" id="PNYC01000002">
    <property type="protein sequence ID" value="PMS38101.1"/>
    <property type="molecule type" value="Genomic_DNA"/>
</dbReference>
<dbReference type="AlphaFoldDB" id="A0A2N7X907"/>
<dbReference type="Gene3D" id="3.40.50.300">
    <property type="entry name" value="P-loop containing nucleotide triphosphate hydrolases"/>
    <property type="match status" value="1"/>
</dbReference>
<dbReference type="Gene3D" id="3.30.950.30">
    <property type="entry name" value="Schlafen, AAA domain"/>
    <property type="match status" value="1"/>
</dbReference>
<dbReference type="OrthoDB" id="8431612at2"/>
<accession>A0A2N7X907</accession>
<dbReference type="SUPFAM" id="SSF52540">
    <property type="entry name" value="P-loop containing nucleoside triphosphate hydrolases"/>
    <property type="match status" value="1"/>
</dbReference>
<dbReference type="InterPro" id="IPR038461">
    <property type="entry name" value="Schlafen_AlbA_2_dom_sf"/>
</dbReference>
<dbReference type="GO" id="GO:0005524">
    <property type="term" value="F:ATP binding"/>
    <property type="evidence" value="ECO:0007669"/>
    <property type="project" value="UniProtKB-KW"/>
</dbReference>
<protein>
    <submittedName>
        <fullName evidence="2">ATP-binding protein</fullName>
    </submittedName>
</protein>
<keyword evidence="3" id="KW-1185">Reference proteome</keyword>
<keyword evidence="2" id="KW-0067">ATP-binding</keyword>
<name>A0A2N7X907_9BURK</name>
<evidence type="ECO:0000313" key="2">
    <source>
        <dbReference type="EMBL" id="PMS38101.1"/>
    </source>
</evidence>